<feature type="compositionally biased region" description="Basic and acidic residues" evidence="1">
    <location>
        <begin position="8"/>
        <end position="22"/>
    </location>
</feature>
<name>A0A5B7GA36_PORTR</name>
<proteinExistence type="predicted"/>
<accession>A0A5B7GA36</accession>
<evidence type="ECO:0000256" key="1">
    <source>
        <dbReference type="SAM" id="MobiDB-lite"/>
    </source>
</evidence>
<comment type="caution">
    <text evidence="2">The sequence shown here is derived from an EMBL/GenBank/DDBJ whole genome shotgun (WGS) entry which is preliminary data.</text>
</comment>
<protein>
    <submittedName>
        <fullName evidence="2">Uncharacterized protein</fullName>
    </submittedName>
</protein>
<evidence type="ECO:0000313" key="2">
    <source>
        <dbReference type="EMBL" id="MPC57130.1"/>
    </source>
</evidence>
<feature type="region of interest" description="Disordered" evidence="1">
    <location>
        <begin position="1"/>
        <end position="39"/>
    </location>
</feature>
<dbReference type="Proteomes" id="UP000324222">
    <property type="component" value="Unassembled WGS sequence"/>
</dbReference>
<dbReference type="EMBL" id="VSRR010014530">
    <property type="protein sequence ID" value="MPC57130.1"/>
    <property type="molecule type" value="Genomic_DNA"/>
</dbReference>
<gene>
    <name evidence="2" type="ORF">E2C01_051104</name>
</gene>
<keyword evidence="3" id="KW-1185">Reference proteome</keyword>
<reference evidence="2 3" key="1">
    <citation type="submission" date="2019-05" db="EMBL/GenBank/DDBJ databases">
        <title>Another draft genome of Portunus trituberculatus and its Hox gene families provides insights of decapod evolution.</title>
        <authorList>
            <person name="Jeong J.-H."/>
            <person name="Song I."/>
            <person name="Kim S."/>
            <person name="Choi T."/>
            <person name="Kim D."/>
            <person name="Ryu S."/>
            <person name="Kim W."/>
        </authorList>
    </citation>
    <scope>NUCLEOTIDE SEQUENCE [LARGE SCALE GENOMIC DNA]</scope>
    <source>
        <tissue evidence="2">Muscle</tissue>
    </source>
</reference>
<dbReference type="AlphaFoldDB" id="A0A5B7GA36"/>
<organism evidence="2 3">
    <name type="scientific">Portunus trituberculatus</name>
    <name type="common">Swimming crab</name>
    <name type="synonym">Neptunus trituberculatus</name>
    <dbReference type="NCBI Taxonomy" id="210409"/>
    <lineage>
        <taxon>Eukaryota</taxon>
        <taxon>Metazoa</taxon>
        <taxon>Ecdysozoa</taxon>
        <taxon>Arthropoda</taxon>
        <taxon>Crustacea</taxon>
        <taxon>Multicrustacea</taxon>
        <taxon>Malacostraca</taxon>
        <taxon>Eumalacostraca</taxon>
        <taxon>Eucarida</taxon>
        <taxon>Decapoda</taxon>
        <taxon>Pleocyemata</taxon>
        <taxon>Brachyura</taxon>
        <taxon>Eubrachyura</taxon>
        <taxon>Portunoidea</taxon>
        <taxon>Portunidae</taxon>
        <taxon>Portuninae</taxon>
        <taxon>Portunus</taxon>
    </lineage>
</organism>
<evidence type="ECO:0000313" key="3">
    <source>
        <dbReference type="Proteomes" id="UP000324222"/>
    </source>
</evidence>
<sequence length="86" mass="9331">MPSAASSNRHEVQRDGGGERPSGRYRYQQPRDSSIPLKHKASQTCGGMVRLRPTDQVFAGFPVCLTLAASQSVVHLPGFPFHPKAA</sequence>